<feature type="compositionally biased region" description="Basic and acidic residues" evidence="1">
    <location>
        <begin position="19"/>
        <end position="28"/>
    </location>
</feature>
<feature type="region of interest" description="Disordered" evidence="1">
    <location>
        <begin position="1"/>
        <end position="177"/>
    </location>
</feature>
<evidence type="ECO:0000313" key="3">
    <source>
        <dbReference type="Proteomes" id="UP000249056"/>
    </source>
</evidence>
<feature type="compositionally biased region" description="Basic and acidic residues" evidence="1">
    <location>
        <begin position="64"/>
        <end position="73"/>
    </location>
</feature>
<sequence>MVSSPTENLDALATLAEQESSRSSENKGTRSRSIAVAPGASMVDSNDSIKEPNSRPGSPSDAMLIRRSDRSHSSTDPSDNDLESDHSSSYNQRALFAHTQDGGAMNPVLHKRNSSAPIPRRPSRAPGTSVGPIPELTPPNSTRLADLPSPLDDEDEDAEGDLATPPLADDDDDDDDD</sequence>
<reference evidence="2 3" key="1">
    <citation type="submission" date="2018-06" db="EMBL/GenBank/DDBJ databases">
        <title>Genome Sequence of the Brown Rot Fungal Pathogen Monilinia fructigena.</title>
        <authorList>
            <person name="Landi L."/>
            <person name="De Miccolis Angelini R.M."/>
            <person name="Pollastro S."/>
            <person name="Abate D."/>
            <person name="Faretra F."/>
            <person name="Romanazzi G."/>
        </authorList>
    </citation>
    <scope>NUCLEOTIDE SEQUENCE [LARGE SCALE GENOMIC DNA]</scope>
    <source>
        <strain evidence="2 3">Mfrg269</strain>
    </source>
</reference>
<gene>
    <name evidence="2" type="ORF">DID88_009333</name>
</gene>
<feature type="compositionally biased region" description="Acidic residues" evidence="1">
    <location>
        <begin position="151"/>
        <end position="160"/>
    </location>
</feature>
<dbReference type="AlphaFoldDB" id="A0A395IPR4"/>
<keyword evidence="3" id="KW-1185">Reference proteome</keyword>
<name>A0A395IPR4_9HELO</name>
<feature type="compositionally biased region" description="Acidic residues" evidence="1">
    <location>
        <begin position="168"/>
        <end position="177"/>
    </location>
</feature>
<dbReference type="Proteomes" id="UP000249056">
    <property type="component" value="Unassembled WGS sequence"/>
</dbReference>
<evidence type="ECO:0000313" key="2">
    <source>
        <dbReference type="EMBL" id="RAL61403.1"/>
    </source>
</evidence>
<dbReference type="OrthoDB" id="10672642at2759"/>
<proteinExistence type="predicted"/>
<evidence type="ECO:0000256" key="1">
    <source>
        <dbReference type="SAM" id="MobiDB-lite"/>
    </source>
</evidence>
<comment type="caution">
    <text evidence="2">The sequence shown here is derived from an EMBL/GenBank/DDBJ whole genome shotgun (WGS) entry which is preliminary data.</text>
</comment>
<organism evidence="2 3">
    <name type="scientific">Monilinia fructigena</name>
    <dbReference type="NCBI Taxonomy" id="38457"/>
    <lineage>
        <taxon>Eukaryota</taxon>
        <taxon>Fungi</taxon>
        <taxon>Dikarya</taxon>
        <taxon>Ascomycota</taxon>
        <taxon>Pezizomycotina</taxon>
        <taxon>Leotiomycetes</taxon>
        <taxon>Helotiales</taxon>
        <taxon>Sclerotiniaceae</taxon>
        <taxon>Monilinia</taxon>
    </lineage>
</organism>
<protein>
    <submittedName>
        <fullName evidence="2">Uncharacterized protein</fullName>
    </submittedName>
</protein>
<dbReference type="EMBL" id="QKRW01000031">
    <property type="protein sequence ID" value="RAL61403.1"/>
    <property type="molecule type" value="Genomic_DNA"/>
</dbReference>
<accession>A0A395IPR4</accession>